<dbReference type="STRING" id="68895.RR42_s1818"/>
<organism evidence="2 3">
    <name type="scientific">Cupriavidus basilensis</name>
    <dbReference type="NCBI Taxonomy" id="68895"/>
    <lineage>
        <taxon>Bacteria</taxon>
        <taxon>Pseudomonadati</taxon>
        <taxon>Pseudomonadota</taxon>
        <taxon>Betaproteobacteria</taxon>
        <taxon>Burkholderiales</taxon>
        <taxon>Burkholderiaceae</taxon>
        <taxon>Cupriavidus</taxon>
    </lineage>
</organism>
<name>A0A0C4YS02_9BURK</name>
<proteinExistence type="predicted"/>
<dbReference type="RefSeq" id="WP_043355200.1">
    <property type="nucleotide sequence ID" value="NZ_CP010537.1"/>
</dbReference>
<protein>
    <recommendedName>
        <fullName evidence="1">HTH cro/C1-type domain-containing protein</fullName>
    </recommendedName>
</protein>
<sequence>MKQLLTTPSQLGQVLQSARRAAKLSQTDLAARLDVSQSRISHMELNPGSISADQLLALISILGLELVVQDRRAAGAEASPVEW</sequence>
<dbReference type="Pfam" id="PF01381">
    <property type="entry name" value="HTH_3"/>
    <property type="match status" value="1"/>
</dbReference>
<feature type="domain" description="HTH cro/C1-type" evidence="1">
    <location>
        <begin position="15"/>
        <end position="69"/>
    </location>
</feature>
<dbReference type="SMART" id="SM00530">
    <property type="entry name" value="HTH_XRE"/>
    <property type="match status" value="1"/>
</dbReference>
<dbReference type="AlphaFoldDB" id="A0A0C4YS02"/>
<dbReference type="EMBL" id="CP010537">
    <property type="protein sequence ID" value="AJG23406.1"/>
    <property type="molecule type" value="Genomic_DNA"/>
</dbReference>
<dbReference type="CDD" id="cd00093">
    <property type="entry name" value="HTH_XRE"/>
    <property type="match status" value="1"/>
</dbReference>
<dbReference type="InterPro" id="IPR010982">
    <property type="entry name" value="Lambda_DNA-bd_dom_sf"/>
</dbReference>
<dbReference type="GO" id="GO:0003677">
    <property type="term" value="F:DNA binding"/>
    <property type="evidence" value="ECO:0007669"/>
    <property type="project" value="InterPro"/>
</dbReference>
<keyword evidence="3" id="KW-1185">Reference proteome</keyword>
<gene>
    <name evidence="2" type="ORF">RR42_s1818</name>
</gene>
<evidence type="ECO:0000259" key="1">
    <source>
        <dbReference type="PROSITE" id="PS50943"/>
    </source>
</evidence>
<evidence type="ECO:0000313" key="2">
    <source>
        <dbReference type="EMBL" id="AJG23406.1"/>
    </source>
</evidence>
<accession>A0A0C4YS02</accession>
<dbReference type="Gene3D" id="1.10.260.40">
    <property type="entry name" value="lambda repressor-like DNA-binding domains"/>
    <property type="match status" value="1"/>
</dbReference>
<dbReference type="KEGG" id="cbw:RR42_s1818"/>
<reference evidence="2 3" key="1">
    <citation type="journal article" date="2015" name="Genome Announc.">
        <title>Complete Genome Sequence of Cupriavidus basilensis 4G11, Isolated from the Oak Ridge Field Research Center Site.</title>
        <authorList>
            <person name="Ray J."/>
            <person name="Waters R.J."/>
            <person name="Skerker J.M."/>
            <person name="Kuehl J.V."/>
            <person name="Price M.N."/>
            <person name="Huang J."/>
            <person name="Chakraborty R."/>
            <person name="Arkin A.P."/>
            <person name="Deutschbauer A."/>
        </authorList>
    </citation>
    <scope>NUCLEOTIDE SEQUENCE [LARGE SCALE GENOMIC DNA]</scope>
    <source>
        <strain evidence="2">4G11</strain>
    </source>
</reference>
<dbReference type="PROSITE" id="PS50943">
    <property type="entry name" value="HTH_CROC1"/>
    <property type="match status" value="1"/>
</dbReference>
<evidence type="ECO:0000313" key="3">
    <source>
        <dbReference type="Proteomes" id="UP000031843"/>
    </source>
</evidence>
<dbReference type="OrthoDB" id="8817527at2"/>
<dbReference type="Proteomes" id="UP000031843">
    <property type="component" value="Chromosome secondary"/>
</dbReference>
<dbReference type="InterPro" id="IPR001387">
    <property type="entry name" value="Cro/C1-type_HTH"/>
</dbReference>
<dbReference type="SUPFAM" id="SSF47413">
    <property type="entry name" value="lambda repressor-like DNA-binding domains"/>
    <property type="match status" value="1"/>
</dbReference>